<sequence>MLFDVSAHPAPAYFYGSEEGGYQPALFRGDQFNTAFSPRSHAPKLASLAKLDALPAQAPQGVSQEVWDFVLQRQTSDQGVWALTMIARVLFAAGVKLSAGLQDAVFDSSHCHNPRKEGDECPAWQALAGSVMEDLR</sequence>
<name>A0ABM8B936_9BIFI</name>
<dbReference type="Proteomes" id="UP001321766">
    <property type="component" value="Chromosome"/>
</dbReference>
<evidence type="ECO:0000313" key="2">
    <source>
        <dbReference type="Proteomes" id="UP001321766"/>
    </source>
</evidence>
<gene>
    <name evidence="1" type="ORF">KIM372_13160</name>
</gene>
<protein>
    <submittedName>
        <fullName evidence="1">Uncharacterized protein</fullName>
    </submittedName>
</protein>
<proteinExistence type="predicted"/>
<reference evidence="1 2" key="1">
    <citation type="journal article" date="2023" name="Microbiol. Spectr.">
        <title>Symbiosis of Carpenter Bees with Uncharacterized Lactic Acid Bacteria Showing NAD Auxotrophy.</title>
        <authorList>
            <person name="Kawasaki S."/>
            <person name="Ozawa K."/>
            <person name="Mori T."/>
            <person name="Yamamoto A."/>
            <person name="Ito M."/>
            <person name="Ohkuma M."/>
            <person name="Sakamoto M."/>
            <person name="Matsutani M."/>
        </authorList>
    </citation>
    <scope>NUCLEOTIDE SEQUENCE [LARGE SCALE GENOMIC DNA]</scope>
    <source>
        <strain evidence="1 2">Kim37-2</strain>
    </source>
</reference>
<dbReference type="EMBL" id="AP026798">
    <property type="protein sequence ID" value="BDR53409.1"/>
    <property type="molecule type" value="Genomic_DNA"/>
</dbReference>
<organism evidence="1 2">
    <name type="scientific">Bombiscardovia nodaiensis</name>
    <dbReference type="NCBI Taxonomy" id="2932181"/>
    <lineage>
        <taxon>Bacteria</taxon>
        <taxon>Bacillati</taxon>
        <taxon>Actinomycetota</taxon>
        <taxon>Actinomycetes</taxon>
        <taxon>Bifidobacteriales</taxon>
        <taxon>Bifidobacteriaceae</taxon>
        <taxon>Bombiscardovia</taxon>
    </lineage>
</organism>
<accession>A0ABM8B936</accession>
<evidence type="ECO:0000313" key="1">
    <source>
        <dbReference type="EMBL" id="BDR53409.1"/>
    </source>
</evidence>
<keyword evidence="2" id="KW-1185">Reference proteome</keyword>